<proteinExistence type="predicted"/>
<accession>A0A3N4KQG6</accession>
<dbReference type="InParanoid" id="A0A3N4KQG6"/>
<organism evidence="3 4">
    <name type="scientific">Morchella conica CCBAS932</name>
    <dbReference type="NCBI Taxonomy" id="1392247"/>
    <lineage>
        <taxon>Eukaryota</taxon>
        <taxon>Fungi</taxon>
        <taxon>Dikarya</taxon>
        <taxon>Ascomycota</taxon>
        <taxon>Pezizomycotina</taxon>
        <taxon>Pezizomycetes</taxon>
        <taxon>Pezizales</taxon>
        <taxon>Morchellaceae</taxon>
        <taxon>Morchella</taxon>
    </lineage>
</organism>
<protein>
    <recommendedName>
        <fullName evidence="2">PiggyBac transposable element-derived protein domain-containing protein</fullName>
    </recommendedName>
</protein>
<dbReference type="AlphaFoldDB" id="A0A3N4KQG6"/>
<feature type="transmembrane region" description="Helical" evidence="1">
    <location>
        <begin position="44"/>
        <end position="64"/>
    </location>
</feature>
<keyword evidence="4" id="KW-1185">Reference proteome</keyword>
<keyword evidence="1" id="KW-0812">Transmembrane</keyword>
<dbReference type="Proteomes" id="UP000277580">
    <property type="component" value="Unassembled WGS sequence"/>
</dbReference>
<evidence type="ECO:0000313" key="4">
    <source>
        <dbReference type="Proteomes" id="UP000277580"/>
    </source>
</evidence>
<gene>
    <name evidence="3" type="ORF">P167DRAFT_470789</name>
</gene>
<reference evidence="3 4" key="1">
    <citation type="journal article" date="2018" name="Nat. Ecol. Evol.">
        <title>Pezizomycetes genomes reveal the molecular basis of ectomycorrhizal truffle lifestyle.</title>
        <authorList>
            <person name="Murat C."/>
            <person name="Payen T."/>
            <person name="Noel B."/>
            <person name="Kuo A."/>
            <person name="Morin E."/>
            <person name="Chen J."/>
            <person name="Kohler A."/>
            <person name="Krizsan K."/>
            <person name="Balestrini R."/>
            <person name="Da Silva C."/>
            <person name="Montanini B."/>
            <person name="Hainaut M."/>
            <person name="Levati E."/>
            <person name="Barry K.W."/>
            <person name="Belfiori B."/>
            <person name="Cichocki N."/>
            <person name="Clum A."/>
            <person name="Dockter R.B."/>
            <person name="Fauchery L."/>
            <person name="Guy J."/>
            <person name="Iotti M."/>
            <person name="Le Tacon F."/>
            <person name="Lindquist E.A."/>
            <person name="Lipzen A."/>
            <person name="Malagnac F."/>
            <person name="Mello A."/>
            <person name="Molinier V."/>
            <person name="Miyauchi S."/>
            <person name="Poulain J."/>
            <person name="Riccioni C."/>
            <person name="Rubini A."/>
            <person name="Sitrit Y."/>
            <person name="Splivallo R."/>
            <person name="Traeger S."/>
            <person name="Wang M."/>
            <person name="Zifcakova L."/>
            <person name="Wipf D."/>
            <person name="Zambonelli A."/>
            <person name="Paolocci F."/>
            <person name="Nowrousian M."/>
            <person name="Ottonello S."/>
            <person name="Baldrian P."/>
            <person name="Spatafora J.W."/>
            <person name="Henrissat B."/>
            <person name="Nagy L.G."/>
            <person name="Aury J.M."/>
            <person name="Wincker P."/>
            <person name="Grigoriev I.V."/>
            <person name="Bonfante P."/>
            <person name="Martin F.M."/>
        </authorList>
    </citation>
    <scope>NUCLEOTIDE SEQUENCE [LARGE SCALE GENOMIC DNA]</scope>
    <source>
        <strain evidence="3 4">CCBAS932</strain>
    </source>
</reference>
<keyword evidence="1" id="KW-0472">Membrane</keyword>
<feature type="non-terminal residue" evidence="3">
    <location>
        <position position="1"/>
    </location>
</feature>
<dbReference type="OrthoDB" id="2431486at2759"/>
<name>A0A3N4KQG6_9PEZI</name>
<dbReference type="EMBL" id="ML119135">
    <property type="protein sequence ID" value="RPB11552.1"/>
    <property type="molecule type" value="Genomic_DNA"/>
</dbReference>
<dbReference type="PANTHER" id="PTHR46599">
    <property type="entry name" value="PIGGYBAC TRANSPOSABLE ELEMENT-DERIVED PROTEIN 4"/>
    <property type="match status" value="1"/>
</dbReference>
<evidence type="ECO:0000259" key="2">
    <source>
        <dbReference type="Pfam" id="PF13843"/>
    </source>
</evidence>
<feature type="domain" description="PiggyBac transposable element-derived protein" evidence="2">
    <location>
        <begin position="1"/>
        <end position="168"/>
    </location>
</feature>
<evidence type="ECO:0000256" key="1">
    <source>
        <dbReference type="SAM" id="Phobius"/>
    </source>
</evidence>
<dbReference type="STRING" id="1392247.A0A3N4KQG6"/>
<dbReference type="InterPro" id="IPR029526">
    <property type="entry name" value="PGBD"/>
</dbReference>
<dbReference type="Pfam" id="PF13843">
    <property type="entry name" value="DDE_Tnp_1_7"/>
    <property type="match status" value="1"/>
</dbReference>
<feature type="non-terminal residue" evidence="3">
    <location>
        <position position="170"/>
    </location>
</feature>
<feature type="transmembrane region" description="Helical" evidence="1">
    <location>
        <begin position="148"/>
        <end position="169"/>
    </location>
</feature>
<sequence length="170" mass="20001">DNYFSNVSLFTALREYGIAACGTARPPSALYPQEFKIDKRKSKLPFNTVSGIVSLNSMVLVILWQDKNLVRFLTTYHECTPKDRNYENRNRRRPNINNRNRDVILTAWGDSTIRSLKMSKFSIDYNDKMRGVDIADQRRSYYHTQLRVCCNWFPIFFWLLDTAIINAFII</sequence>
<evidence type="ECO:0000313" key="3">
    <source>
        <dbReference type="EMBL" id="RPB11552.1"/>
    </source>
</evidence>
<keyword evidence="1" id="KW-1133">Transmembrane helix</keyword>
<dbReference type="PANTHER" id="PTHR46599:SF3">
    <property type="entry name" value="PIGGYBAC TRANSPOSABLE ELEMENT-DERIVED PROTEIN 4"/>
    <property type="match status" value="1"/>
</dbReference>